<evidence type="ECO:0000256" key="2">
    <source>
        <dbReference type="ARBA" id="ARBA00023315"/>
    </source>
</evidence>
<keyword evidence="1" id="KW-0808">Transferase</keyword>
<proteinExistence type="predicted"/>
<dbReference type="SUPFAM" id="SSF55729">
    <property type="entry name" value="Acyl-CoA N-acyltransferases (Nat)"/>
    <property type="match status" value="1"/>
</dbReference>
<name>A0A160T0W6_9CHLR</name>
<organism evidence="4 5">
    <name type="scientific">Candidatus Promineifilum breve</name>
    <dbReference type="NCBI Taxonomy" id="1806508"/>
    <lineage>
        <taxon>Bacteria</taxon>
        <taxon>Bacillati</taxon>
        <taxon>Chloroflexota</taxon>
        <taxon>Ardenticatenia</taxon>
        <taxon>Candidatus Promineifilales</taxon>
        <taxon>Candidatus Promineifilaceae</taxon>
        <taxon>Candidatus Promineifilum</taxon>
    </lineage>
</organism>
<dbReference type="KEGG" id="pbf:CFX0092_A0517"/>
<dbReference type="InterPro" id="IPR016181">
    <property type="entry name" value="Acyl_CoA_acyltransferase"/>
</dbReference>
<evidence type="ECO:0000313" key="4">
    <source>
        <dbReference type="EMBL" id="CUS02398.2"/>
    </source>
</evidence>
<dbReference type="OrthoDB" id="1821130at2"/>
<dbReference type="InterPro" id="IPR000182">
    <property type="entry name" value="GNAT_dom"/>
</dbReference>
<evidence type="ECO:0000259" key="3">
    <source>
        <dbReference type="PROSITE" id="PS51186"/>
    </source>
</evidence>
<accession>A0A160T0W6</accession>
<protein>
    <submittedName>
        <fullName evidence="4">GCN5-related N-acetyltransferase</fullName>
    </submittedName>
</protein>
<dbReference type="GO" id="GO:0016747">
    <property type="term" value="F:acyltransferase activity, transferring groups other than amino-acyl groups"/>
    <property type="evidence" value="ECO:0007669"/>
    <property type="project" value="InterPro"/>
</dbReference>
<dbReference type="AlphaFoldDB" id="A0A160T0W6"/>
<keyword evidence="5" id="KW-1185">Reference proteome</keyword>
<dbReference type="PANTHER" id="PTHR43877">
    <property type="entry name" value="AMINOALKYLPHOSPHONATE N-ACETYLTRANSFERASE-RELATED-RELATED"/>
    <property type="match status" value="1"/>
</dbReference>
<dbReference type="Proteomes" id="UP000215027">
    <property type="component" value="Chromosome I"/>
</dbReference>
<gene>
    <name evidence="4" type="ORF">CFX0092_A0517</name>
</gene>
<evidence type="ECO:0000256" key="1">
    <source>
        <dbReference type="ARBA" id="ARBA00022679"/>
    </source>
</evidence>
<dbReference type="Pfam" id="PF00583">
    <property type="entry name" value="Acetyltransf_1"/>
    <property type="match status" value="1"/>
</dbReference>
<feature type="domain" description="N-acetyltransferase" evidence="3">
    <location>
        <begin position="2"/>
        <end position="144"/>
    </location>
</feature>
<dbReference type="CDD" id="cd04301">
    <property type="entry name" value="NAT_SF"/>
    <property type="match status" value="1"/>
</dbReference>
<reference evidence="4" key="1">
    <citation type="submission" date="2016-01" db="EMBL/GenBank/DDBJ databases">
        <authorList>
            <person name="Mcilroy J.S."/>
            <person name="Karst M S."/>
            <person name="Albertsen M."/>
        </authorList>
    </citation>
    <scope>NUCLEOTIDE SEQUENCE</scope>
    <source>
        <strain evidence="4">Cfx-K</strain>
    </source>
</reference>
<dbReference type="RefSeq" id="WP_095042013.1">
    <property type="nucleotide sequence ID" value="NZ_LN890655.1"/>
</dbReference>
<evidence type="ECO:0000313" key="5">
    <source>
        <dbReference type="Proteomes" id="UP000215027"/>
    </source>
</evidence>
<dbReference type="PROSITE" id="PS51186">
    <property type="entry name" value="GNAT"/>
    <property type="match status" value="1"/>
</dbReference>
<sequence length="144" mass="15713">MIAIRPMTFDDYDAVLALMRGAPGVAVRAADSPAAIQRYLTRNPGLSFVAESDDRLIGCIFGGHDGRRGSLLHLAVAADFQRQGVGRRLVERALAGLAAEGILKSHIDVFADNRGAIAFWQRLGWVKRDDICRFSFNNSSDPNV</sequence>
<dbReference type="EMBL" id="LN890655">
    <property type="protein sequence ID" value="CUS02398.2"/>
    <property type="molecule type" value="Genomic_DNA"/>
</dbReference>
<dbReference type="InterPro" id="IPR050832">
    <property type="entry name" value="Bact_Acetyltransf"/>
</dbReference>
<keyword evidence="2" id="KW-0012">Acyltransferase</keyword>
<dbReference type="Gene3D" id="3.40.630.30">
    <property type="match status" value="1"/>
</dbReference>